<accession>M8ASD5</accession>
<protein>
    <submittedName>
        <fullName evidence="4">Uncharacterized protein</fullName>
    </submittedName>
</protein>
<dbReference type="GO" id="GO:0003700">
    <property type="term" value="F:DNA-binding transcription factor activity"/>
    <property type="evidence" value="ECO:0007669"/>
    <property type="project" value="TreeGrafter"/>
</dbReference>
<dbReference type="GO" id="GO:0005634">
    <property type="term" value="C:nucleus"/>
    <property type="evidence" value="ECO:0007669"/>
    <property type="project" value="UniProtKB-SubCell"/>
</dbReference>
<proteinExistence type="predicted"/>
<evidence type="ECO:0000256" key="1">
    <source>
        <dbReference type="ARBA" id="ARBA00004123"/>
    </source>
</evidence>
<dbReference type="InterPro" id="IPR045281">
    <property type="entry name" value="CONSTANS-like"/>
</dbReference>
<name>M8ASD5_AEGTA</name>
<dbReference type="InterPro" id="IPR010402">
    <property type="entry name" value="CCT_domain"/>
</dbReference>
<dbReference type="Pfam" id="PF06203">
    <property type="entry name" value="CCT"/>
    <property type="match status" value="1"/>
</dbReference>
<evidence type="ECO:0000313" key="4">
    <source>
        <dbReference type="EnsemblPlants" id="EMT04329"/>
    </source>
</evidence>
<dbReference type="PANTHER" id="PTHR31319">
    <property type="entry name" value="ZINC FINGER PROTEIN CONSTANS-LIKE 4"/>
    <property type="match status" value="1"/>
</dbReference>
<evidence type="ECO:0000256" key="2">
    <source>
        <dbReference type="ARBA" id="ARBA00023242"/>
    </source>
</evidence>
<keyword evidence="2 3" id="KW-0539">Nucleus</keyword>
<comment type="subcellular location">
    <subcellularLocation>
        <location evidence="1 3">Nucleus</location>
    </subcellularLocation>
</comment>
<dbReference type="GO" id="GO:0009909">
    <property type="term" value="P:regulation of flower development"/>
    <property type="evidence" value="ECO:0007669"/>
    <property type="project" value="InterPro"/>
</dbReference>
<sequence length="130" mass="14871">MDDSIKVSDMGLSEVLYECEKELMEKSAIEETISELLDVKIPMLQKLGANTPRPGIAANVQASGERLVTISDLKSEERKQKLNRYRKKKIQRNFGRKIKYACRKALADSQPRVRGRFAKMDDGDMLKPRK</sequence>
<evidence type="ECO:0000256" key="3">
    <source>
        <dbReference type="PROSITE-ProRule" id="PRU00357"/>
    </source>
</evidence>
<reference evidence="4" key="1">
    <citation type="submission" date="2015-06" db="UniProtKB">
        <authorList>
            <consortium name="EnsemblPlants"/>
        </authorList>
    </citation>
    <scope>IDENTIFICATION</scope>
</reference>
<dbReference type="PANTHER" id="PTHR31319:SF71">
    <property type="entry name" value="CCT MOTIF FAMILY PROTEIN"/>
    <property type="match status" value="1"/>
</dbReference>
<dbReference type="AlphaFoldDB" id="M8ASD5"/>
<organism evidence="4">
    <name type="scientific">Aegilops tauschii</name>
    <name type="common">Tausch's goatgrass</name>
    <name type="synonym">Aegilops squarrosa</name>
    <dbReference type="NCBI Taxonomy" id="37682"/>
    <lineage>
        <taxon>Eukaryota</taxon>
        <taxon>Viridiplantae</taxon>
        <taxon>Streptophyta</taxon>
        <taxon>Embryophyta</taxon>
        <taxon>Tracheophyta</taxon>
        <taxon>Spermatophyta</taxon>
        <taxon>Magnoliopsida</taxon>
        <taxon>Liliopsida</taxon>
        <taxon>Poales</taxon>
        <taxon>Poaceae</taxon>
        <taxon>BOP clade</taxon>
        <taxon>Pooideae</taxon>
        <taxon>Triticodae</taxon>
        <taxon>Triticeae</taxon>
        <taxon>Triticinae</taxon>
        <taxon>Aegilops</taxon>
    </lineage>
</organism>
<dbReference type="PROSITE" id="PS51017">
    <property type="entry name" value="CCT"/>
    <property type="match status" value="1"/>
</dbReference>
<dbReference type="EnsemblPlants" id="EMT04329">
    <property type="protein sequence ID" value="EMT04329"/>
    <property type="gene ID" value="F775_27323"/>
</dbReference>